<dbReference type="OrthoDB" id="4363080at2759"/>
<feature type="compositionally biased region" description="Low complexity" evidence="1">
    <location>
        <begin position="339"/>
        <end position="354"/>
    </location>
</feature>
<dbReference type="AlphaFoldDB" id="A0A0D2C3G7"/>
<gene>
    <name evidence="2" type="ORF">PV07_08922</name>
</gene>
<dbReference type="STRING" id="569365.A0A0D2C3G7"/>
<keyword evidence="3" id="KW-1185">Reference proteome</keyword>
<evidence type="ECO:0000313" key="3">
    <source>
        <dbReference type="Proteomes" id="UP000054466"/>
    </source>
</evidence>
<protein>
    <recommendedName>
        <fullName evidence="4">Restriction endonuclease domain-containing protein</fullName>
    </recommendedName>
</protein>
<evidence type="ECO:0000313" key="2">
    <source>
        <dbReference type="EMBL" id="KIW25768.1"/>
    </source>
</evidence>
<evidence type="ECO:0008006" key="4">
    <source>
        <dbReference type="Google" id="ProtNLM"/>
    </source>
</evidence>
<dbReference type="Proteomes" id="UP000054466">
    <property type="component" value="Unassembled WGS sequence"/>
</dbReference>
<organism evidence="2 3">
    <name type="scientific">Cladophialophora immunda</name>
    <dbReference type="NCBI Taxonomy" id="569365"/>
    <lineage>
        <taxon>Eukaryota</taxon>
        <taxon>Fungi</taxon>
        <taxon>Dikarya</taxon>
        <taxon>Ascomycota</taxon>
        <taxon>Pezizomycotina</taxon>
        <taxon>Eurotiomycetes</taxon>
        <taxon>Chaetothyriomycetidae</taxon>
        <taxon>Chaetothyriales</taxon>
        <taxon>Herpotrichiellaceae</taxon>
        <taxon>Cladophialophora</taxon>
    </lineage>
</organism>
<name>A0A0D2C3G7_9EURO</name>
<dbReference type="GeneID" id="27348116"/>
<reference evidence="2 3" key="1">
    <citation type="submission" date="2015-01" db="EMBL/GenBank/DDBJ databases">
        <title>The Genome Sequence of Cladophialophora immunda CBS83496.</title>
        <authorList>
            <consortium name="The Broad Institute Genomics Platform"/>
            <person name="Cuomo C."/>
            <person name="de Hoog S."/>
            <person name="Gorbushina A."/>
            <person name="Stielow B."/>
            <person name="Teixiera M."/>
            <person name="Abouelleil A."/>
            <person name="Chapman S.B."/>
            <person name="Priest M."/>
            <person name="Young S.K."/>
            <person name="Wortman J."/>
            <person name="Nusbaum C."/>
            <person name="Birren B."/>
        </authorList>
    </citation>
    <scope>NUCLEOTIDE SEQUENCE [LARGE SCALE GENOMIC DNA]</scope>
    <source>
        <strain evidence="2 3">CBS 83496</strain>
    </source>
</reference>
<feature type="region of interest" description="Disordered" evidence="1">
    <location>
        <begin position="330"/>
        <end position="367"/>
    </location>
</feature>
<accession>A0A0D2C3G7</accession>
<proteinExistence type="predicted"/>
<dbReference type="VEuPathDB" id="FungiDB:PV07_08922"/>
<sequence>MDIPESYGVGRGMGSGERANVDGALFLLNTPNPRSATSEGDEVEPWSAVSPACFSPSLDPQLKHVLEWAESPSLTATTDYIEFPLAPPQFEELKKLEQLGLFCGENFRYDYSEADEILVFRMAGGGHEWIKGRLTMKISQGLADAAARDDNSHSAREFALLPTSLGGSSLLNFRSSTVADKKERRSPDAQFLSDRSRRPWLPSLIIEVAWTQTTKSLEKLAYEYIRGSNGRIRTVIGFDVNPSARKGATVYVWRAVFNQDNIAVACDSTEIRSVSGIKNPDPQAGLRLTLEDFAYSRNPEEYPDLDAVVIFIPVDDLYEILEEAEAAQEGFRGGNQNGSSASDPSPPAANTTASHGYSLRSQDGHGV</sequence>
<dbReference type="HOGENOM" id="CLU_044860_1_0_1"/>
<dbReference type="RefSeq" id="XP_016245984.1">
    <property type="nucleotide sequence ID" value="XM_016396128.1"/>
</dbReference>
<evidence type="ECO:0000256" key="1">
    <source>
        <dbReference type="SAM" id="MobiDB-lite"/>
    </source>
</evidence>
<dbReference type="EMBL" id="KN847044">
    <property type="protein sequence ID" value="KIW25768.1"/>
    <property type="molecule type" value="Genomic_DNA"/>
</dbReference>